<comment type="caution">
    <text evidence="3">The sequence shown here is derived from an EMBL/GenBank/DDBJ whole genome shotgun (WGS) entry which is preliminary data.</text>
</comment>
<dbReference type="Pfam" id="PF00723">
    <property type="entry name" value="Glyco_hydro_15"/>
    <property type="match status" value="1"/>
</dbReference>
<accession>A0A916YDE2</accession>
<reference evidence="3" key="1">
    <citation type="journal article" date="2014" name="Int. J. Syst. Evol. Microbiol.">
        <title>Complete genome sequence of Corynebacterium casei LMG S-19264T (=DSM 44701T), isolated from a smear-ripened cheese.</title>
        <authorList>
            <consortium name="US DOE Joint Genome Institute (JGI-PGF)"/>
            <person name="Walter F."/>
            <person name="Albersmeier A."/>
            <person name="Kalinowski J."/>
            <person name="Ruckert C."/>
        </authorList>
    </citation>
    <scope>NUCLEOTIDE SEQUENCE</scope>
    <source>
        <strain evidence="3">CGMCC 1.15152</strain>
    </source>
</reference>
<evidence type="ECO:0000259" key="2">
    <source>
        <dbReference type="Pfam" id="PF19291"/>
    </source>
</evidence>
<dbReference type="InterPro" id="IPR045582">
    <property type="entry name" value="Trehalase-like_N"/>
</dbReference>
<reference evidence="3" key="2">
    <citation type="submission" date="2020-09" db="EMBL/GenBank/DDBJ databases">
        <authorList>
            <person name="Sun Q."/>
            <person name="Zhou Y."/>
        </authorList>
    </citation>
    <scope>NUCLEOTIDE SEQUENCE</scope>
    <source>
        <strain evidence="3">CGMCC 1.15152</strain>
    </source>
</reference>
<keyword evidence="4" id="KW-1185">Reference proteome</keyword>
<gene>
    <name evidence="3" type="ORF">GCM10010915_21370</name>
</gene>
<dbReference type="GO" id="GO:0005975">
    <property type="term" value="P:carbohydrate metabolic process"/>
    <property type="evidence" value="ECO:0007669"/>
    <property type="project" value="InterPro"/>
</dbReference>
<dbReference type="InterPro" id="IPR011613">
    <property type="entry name" value="GH15-like"/>
</dbReference>
<keyword evidence="3" id="KW-0378">Hydrolase</keyword>
<dbReference type="PANTHER" id="PTHR31616:SF0">
    <property type="entry name" value="GLUCAN 1,4-ALPHA-GLUCOSIDASE"/>
    <property type="match status" value="1"/>
</dbReference>
<dbReference type="GO" id="GO:0004553">
    <property type="term" value="F:hydrolase activity, hydrolyzing O-glycosyl compounds"/>
    <property type="evidence" value="ECO:0007669"/>
    <property type="project" value="TreeGrafter"/>
</dbReference>
<dbReference type="EMBL" id="BMHO01000001">
    <property type="protein sequence ID" value="GGD40300.1"/>
    <property type="molecule type" value="Genomic_DNA"/>
</dbReference>
<evidence type="ECO:0000313" key="4">
    <source>
        <dbReference type="Proteomes" id="UP000633205"/>
    </source>
</evidence>
<feature type="domain" description="Trehalase-like N-terminal" evidence="2">
    <location>
        <begin position="5"/>
        <end position="156"/>
    </location>
</feature>
<dbReference type="InterPro" id="IPR012341">
    <property type="entry name" value="6hp_glycosidase-like_sf"/>
</dbReference>
<sequence>MCQPGNVTTPIEDYALLADQHSAALVSRDGSVDWLCLPRFDAPAVFAALLGEPDHGRWRIAVEDAEVVSRAYDDGTFILRTRWRSATGEAETIDFMPSADARADVVREVRCLSGRVVVESDLRLRPGYGAAAPWVRRRGDRLTAIAGPDRYDLVGPELTADGRRHVGRHELTAGESVAWDLSRTPSHLEAPEPLDVRVALDDTRRVWDEWNAEITADGPWGRYVHRSLLVLRALTDADTGGIVAAPTTSLPEDPGGVRNWDYRFCWLRDSALTLEAFLFHGRTQTPLRWRQWLLRAVAGDPEDLQIMYGIAGERSLPERTLDHLPGYLDSRPVRVGNGAVTQFQADVVGEVMIALAQLRDAGIAEDDFSWPLQRAMLDYVVDHAARKDQGLWEMRGDPHYFTHSRVMMWAAVDRGVRAVDEYGLAGPRETWARLRDELRDEILTRGVNPETGGFTQTYDTTEVDASLLQIPHTGFVAYDDPRMVATVAQIERDLMQDGLLLRYRTVGADGLPGDEHPFLVCSFWLVEQYAHSGRRDEAVELMEHLTGLANDVGLLAEEYDTHARRQMGNFPQAFSHLGLVRAADALRSVREGTPQG</sequence>
<evidence type="ECO:0000313" key="3">
    <source>
        <dbReference type="EMBL" id="GGD40300.1"/>
    </source>
</evidence>
<organism evidence="3 4">
    <name type="scientific">Microbacterium faecale</name>
    <dbReference type="NCBI Taxonomy" id="1804630"/>
    <lineage>
        <taxon>Bacteria</taxon>
        <taxon>Bacillati</taxon>
        <taxon>Actinomycetota</taxon>
        <taxon>Actinomycetes</taxon>
        <taxon>Micrococcales</taxon>
        <taxon>Microbacteriaceae</taxon>
        <taxon>Microbacterium</taxon>
    </lineage>
</organism>
<proteinExistence type="predicted"/>
<dbReference type="Gene3D" id="1.50.10.10">
    <property type="match status" value="1"/>
</dbReference>
<evidence type="ECO:0000259" key="1">
    <source>
        <dbReference type="Pfam" id="PF00723"/>
    </source>
</evidence>
<dbReference type="Pfam" id="PF19291">
    <property type="entry name" value="TREH_N"/>
    <property type="match status" value="1"/>
</dbReference>
<dbReference type="AlphaFoldDB" id="A0A916YDE2"/>
<protein>
    <submittedName>
        <fullName evidence="3">Glycoside hydrolase family 15</fullName>
    </submittedName>
</protein>
<feature type="domain" description="GH15-like" evidence="1">
    <location>
        <begin position="223"/>
        <end position="583"/>
    </location>
</feature>
<dbReference type="Proteomes" id="UP000633205">
    <property type="component" value="Unassembled WGS sequence"/>
</dbReference>
<dbReference type="PANTHER" id="PTHR31616">
    <property type="entry name" value="TREHALASE"/>
    <property type="match status" value="1"/>
</dbReference>
<dbReference type="InterPro" id="IPR008928">
    <property type="entry name" value="6-hairpin_glycosidase_sf"/>
</dbReference>
<dbReference type="SUPFAM" id="SSF48208">
    <property type="entry name" value="Six-hairpin glycosidases"/>
    <property type="match status" value="1"/>
</dbReference>
<name>A0A916YDE2_9MICO</name>